<dbReference type="RefSeq" id="WP_089795108.1">
    <property type="nucleotide sequence ID" value="NZ_FPBP01000005.1"/>
</dbReference>
<feature type="compositionally biased region" description="Basic and acidic residues" evidence="1">
    <location>
        <begin position="64"/>
        <end position="74"/>
    </location>
</feature>
<feature type="region of interest" description="Disordered" evidence="1">
    <location>
        <begin position="54"/>
        <end position="74"/>
    </location>
</feature>
<dbReference type="OrthoDB" id="6183652at2"/>
<protein>
    <submittedName>
        <fullName evidence="2">Uncharacterized protein</fullName>
    </submittedName>
</protein>
<accession>A0A1I7HX84</accession>
<dbReference type="AlphaFoldDB" id="A0A1I7HX84"/>
<sequence length="74" mass="8272">MSDLSTEFRLPSGCPSCGSHRMQVSEVKNPDDKVFCASCRRFVCLWHEAESALEHGPSSETEALIEKVTNRKSE</sequence>
<gene>
    <name evidence="2" type="ORF">SAMN04487955_105164</name>
</gene>
<dbReference type="Proteomes" id="UP000198693">
    <property type="component" value="Unassembled WGS sequence"/>
</dbReference>
<name>A0A1I7HX84_9GAMM</name>
<evidence type="ECO:0000313" key="3">
    <source>
        <dbReference type="Proteomes" id="UP000198693"/>
    </source>
</evidence>
<evidence type="ECO:0000256" key="1">
    <source>
        <dbReference type="SAM" id="MobiDB-lite"/>
    </source>
</evidence>
<organism evidence="2 3">
    <name type="scientific">Halomonas korlensis</name>
    <dbReference type="NCBI Taxonomy" id="463301"/>
    <lineage>
        <taxon>Bacteria</taxon>
        <taxon>Pseudomonadati</taxon>
        <taxon>Pseudomonadota</taxon>
        <taxon>Gammaproteobacteria</taxon>
        <taxon>Oceanospirillales</taxon>
        <taxon>Halomonadaceae</taxon>
        <taxon>Halomonas</taxon>
    </lineage>
</organism>
<dbReference type="STRING" id="463301.SAMN04487955_105164"/>
<keyword evidence="3" id="KW-1185">Reference proteome</keyword>
<proteinExistence type="predicted"/>
<dbReference type="EMBL" id="FPBP01000005">
    <property type="protein sequence ID" value="SFU65328.1"/>
    <property type="molecule type" value="Genomic_DNA"/>
</dbReference>
<reference evidence="3" key="1">
    <citation type="submission" date="2016-10" db="EMBL/GenBank/DDBJ databases">
        <authorList>
            <person name="Varghese N."/>
            <person name="Submissions S."/>
        </authorList>
    </citation>
    <scope>NUCLEOTIDE SEQUENCE [LARGE SCALE GENOMIC DNA]</scope>
    <source>
        <strain evidence="3">CGMCC 1.6981</strain>
    </source>
</reference>
<evidence type="ECO:0000313" key="2">
    <source>
        <dbReference type="EMBL" id="SFU65328.1"/>
    </source>
</evidence>